<proteinExistence type="predicted"/>
<organism evidence="3 4">
    <name type="scientific">Rohdeia mirabilis</name>
    <dbReference type="NCBI Taxonomy" id="2528008"/>
    <lineage>
        <taxon>Bacteria</taxon>
        <taxon>Pseudomonadati</taxon>
        <taxon>Planctomycetota</taxon>
        <taxon>Planctomycetia</taxon>
        <taxon>Planctomycetia incertae sedis</taxon>
        <taxon>Rohdeia</taxon>
    </lineage>
</organism>
<reference evidence="3 4" key="1">
    <citation type="submission" date="2019-02" db="EMBL/GenBank/DDBJ databases">
        <title>Deep-cultivation of Planctomycetes and their phenomic and genomic characterization uncovers novel biology.</title>
        <authorList>
            <person name="Wiegand S."/>
            <person name="Jogler M."/>
            <person name="Boedeker C."/>
            <person name="Pinto D."/>
            <person name="Vollmers J."/>
            <person name="Rivas-Marin E."/>
            <person name="Kohn T."/>
            <person name="Peeters S.H."/>
            <person name="Heuer A."/>
            <person name="Rast P."/>
            <person name="Oberbeckmann S."/>
            <person name="Bunk B."/>
            <person name="Jeske O."/>
            <person name="Meyerdierks A."/>
            <person name="Storesund J.E."/>
            <person name="Kallscheuer N."/>
            <person name="Luecker S."/>
            <person name="Lage O.M."/>
            <person name="Pohl T."/>
            <person name="Merkel B.J."/>
            <person name="Hornburger P."/>
            <person name="Mueller R.-W."/>
            <person name="Bruemmer F."/>
            <person name="Labrenz M."/>
            <person name="Spormann A.M."/>
            <person name="Op den Camp H."/>
            <person name="Overmann J."/>
            <person name="Amann R."/>
            <person name="Jetten M.S.M."/>
            <person name="Mascher T."/>
            <person name="Medema M.H."/>
            <person name="Devos D.P."/>
            <person name="Kaster A.-K."/>
            <person name="Ovreas L."/>
            <person name="Rohde M."/>
            <person name="Galperin M.Y."/>
            <person name="Jogler C."/>
        </authorList>
    </citation>
    <scope>NUCLEOTIDE SEQUENCE [LARGE SCALE GENOMIC DNA]</scope>
    <source>
        <strain evidence="3 4">Pla163</strain>
    </source>
</reference>
<evidence type="ECO:0000313" key="4">
    <source>
        <dbReference type="Proteomes" id="UP000319342"/>
    </source>
</evidence>
<evidence type="ECO:0000313" key="3">
    <source>
        <dbReference type="EMBL" id="QDU85335.1"/>
    </source>
</evidence>
<gene>
    <name evidence="3" type="ORF">Pla163_24630</name>
</gene>
<evidence type="ECO:0000256" key="2">
    <source>
        <dbReference type="SAM" id="SignalP"/>
    </source>
</evidence>
<feature type="chain" id="PRO_5021798438" evidence="2">
    <location>
        <begin position="21"/>
        <end position="344"/>
    </location>
</feature>
<dbReference type="Proteomes" id="UP000319342">
    <property type="component" value="Chromosome"/>
</dbReference>
<dbReference type="OrthoDB" id="277217at2"/>
<dbReference type="AlphaFoldDB" id="A0A518D1L7"/>
<accession>A0A518D1L7</accession>
<keyword evidence="4" id="KW-1185">Reference proteome</keyword>
<sequence length="344" mass="36585" precursor="true">MHLHVAGAVAALVASGTYLAGPAQDVAWEEVSLTADAPKDWAHLIPDEEWFSINGPIFIGPFEFATAAKNETKILVATTAGGDPKAGVSVSGDILKLKGETSEGERFSYAIRVRGAANGGFEWSPAGIRTGTVEGKKVMLFDRNGNGIYNDLGQDAIAVGNSKGAALFGRVLMVDEQLFHVEVDEQGNTLRYRPYDGETGVIDVTSEFGLKADLESAIFSTAGGDMSFDLSGTKGEVRVPVGSYELTFAFVAKGSDTAKIARGKMELLPVTAEQGALLEWGSELAGAPMVRRGGAEVTISPEYRIYGNGGEEYYDFTPDPLPSQYEIKDAETDKRLKKGSLPSG</sequence>
<protein>
    <submittedName>
        <fullName evidence="3">Uncharacterized protein</fullName>
    </submittedName>
</protein>
<feature type="region of interest" description="Disordered" evidence="1">
    <location>
        <begin position="324"/>
        <end position="344"/>
    </location>
</feature>
<evidence type="ECO:0000256" key="1">
    <source>
        <dbReference type="SAM" id="MobiDB-lite"/>
    </source>
</evidence>
<dbReference type="RefSeq" id="WP_145188488.1">
    <property type="nucleotide sequence ID" value="NZ_CP036290.1"/>
</dbReference>
<keyword evidence="2" id="KW-0732">Signal</keyword>
<name>A0A518D1L7_9BACT</name>
<dbReference type="EMBL" id="CP036290">
    <property type="protein sequence ID" value="QDU85335.1"/>
    <property type="molecule type" value="Genomic_DNA"/>
</dbReference>
<feature type="signal peptide" evidence="2">
    <location>
        <begin position="1"/>
        <end position="20"/>
    </location>
</feature>